<organism evidence="1">
    <name type="scientific">Waddlia chondrophila 2032/99</name>
    <dbReference type="NCBI Taxonomy" id="765953"/>
    <lineage>
        <taxon>Bacteria</taxon>
        <taxon>Pseudomonadati</taxon>
        <taxon>Chlamydiota</taxon>
        <taxon>Chlamydiia</taxon>
        <taxon>Parachlamydiales</taxon>
        <taxon>Waddliaceae</taxon>
        <taxon>Waddlia</taxon>
    </lineage>
</organism>
<accession>F8LEP4</accession>
<sequence>MRQGFDIVIVSTRNSSQEEFWHKRLRSSSKEICKPGALIITIAENWAGGAGTGLGTLYAYQKAAEKAKFKYHCDLLQMHNAGASVALYHTAGDGKNLFPLTASENNSIANLRILSKNCYLLETVIKQTNEHFSKNRERRLSVFHCNQIFYPSKTFSYSPDSHIDLFCQRLPQHQPGKKLIVLKPAGARVFDMAKPIFLQTKSPMASNLSSFSLSWEMLQALLKEFKQELGKESGQMDANAHFWMPLTLNYQTYASLIPYPEYQMHFHRMADLKKQLVKQDPSRSFFKPLDIGTDGYWWDFSSVNSYYRTLLKLTGNTKESHYIRSLFNLKTPVNYRLGNRVIMDRNSYLIDSQIRGGSIKNSILIGVEAESLTVENCVLINCQLSSLETSSSFLYNVKENRPLKLAFGTVRADVALEMEHKAYHLYSHLSRNGASDWNTLLPQNPLSFSEIHQLVEQF</sequence>
<dbReference type="AlphaFoldDB" id="F8LEP4"/>
<reference evidence="1" key="1">
    <citation type="submission" date="2011-05" db="EMBL/GenBank/DDBJ databases">
        <title>Unity in variety -- the pan-genome of the Chlamydiae.</title>
        <authorList>
            <person name="Collingro A."/>
            <person name="Tischler P."/>
            <person name="Weinmaier T."/>
            <person name="Penz T."/>
            <person name="Heinz E."/>
            <person name="Brunham R.C."/>
            <person name="Read T.D."/>
            <person name="Bavoil P.M."/>
            <person name="Sachse K."/>
            <person name="Kahane S."/>
            <person name="Friedman M.G."/>
            <person name="Rattei T."/>
            <person name="Myers G.S.A."/>
            <person name="Horn M."/>
        </authorList>
    </citation>
    <scope>NUCLEOTIDE SEQUENCE</scope>
    <source>
        <strain evidence="1">2032/99</strain>
    </source>
</reference>
<evidence type="ECO:0000313" key="1">
    <source>
        <dbReference type="EMBL" id="CCB91962.1"/>
    </source>
</evidence>
<dbReference type="EMBL" id="FR872660">
    <property type="protein sequence ID" value="CCB91962.1"/>
    <property type="molecule type" value="Genomic_DNA"/>
</dbReference>
<proteinExistence type="predicted"/>
<protein>
    <submittedName>
        <fullName evidence="1">Uncharacterized protein</fullName>
    </submittedName>
</protein>
<gene>
    <name evidence="1" type="ORF">WCH_BJ08470</name>
</gene>
<name>F8LEP4_9BACT</name>